<reference evidence="1 2" key="1">
    <citation type="journal article" date="2021" name="Elife">
        <title>Chloroplast acquisition without the gene transfer in kleptoplastic sea slugs, Plakobranchus ocellatus.</title>
        <authorList>
            <person name="Maeda T."/>
            <person name="Takahashi S."/>
            <person name="Yoshida T."/>
            <person name="Shimamura S."/>
            <person name="Takaki Y."/>
            <person name="Nagai Y."/>
            <person name="Toyoda A."/>
            <person name="Suzuki Y."/>
            <person name="Arimoto A."/>
            <person name="Ishii H."/>
            <person name="Satoh N."/>
            <person name="Nishiyama T."/>
            <person name="Hasebe M."/>
            <person name="Maruyama T."/>
            <person name="Minagawa J."/>
            <person name="Obokata J."/>
            <person name="Shigenobu S."/>
        </authorList>
    </citation>
    <scope>NUCLEOTIDE SEQUENCE [LARGE SCALE GENOMIC DNA]</scope>
</reference>
<dbReference type="Proteomes" id="UP000735302">
    <property type="component" value="Unassembled WGS sequence"/>
</dbReference>
<sequence>MRGHVTAPPFPSSDRTADVRTGCKTQRIALTLRHLAVRSHQRKRVFQNMYCWTSIVLLPGGPTLGRLEAQLEDRAGTTLRAKQHRISAVLAQCATRTRLNGKFEGKRNKGRQKEKIMDGLTTWLGPGKVSHILAAVKDRDLWRNMITNAYKQGTR</sequence>
<proteinExistence type="predicted"/>
<protein>
    <submittedName>
        <fullName evidence="1">Uncharacterized protein</fullName>
    </submittedName>
</protein>
<accession>A0AAV4DSZ8</accession>
<evidence type="ECO:0000313" key="2">
    <source>
        <dbReference type="Proteomes" id="UP000735302"/>
    </source>
</evidence>
<gene>
    <name evidence="1" type="ORF">PoB_007395200</name>
</gene>
<comment type="caution">
    <text evidence="1">The sequence shown here is derived from an EMBL/GenBank/DDBJ whole genome shotgun (WGS) entry which is preliminary data.</text>
</comment>
<keyword evidence="2" id="KW-1185">Reference proteome</keyword>
<name>A0AAV4DSZ8_9GAST</name>
<dbReference type="EMBL" id="BLXT01008325">
    <property type="protein sequence ID" value="GFO47447.1"/>
    <property type="molecule type" value="Genomic_DNA"/>
</dbReference>
<dbReference type="AlphaFoldDB" id="A0AAV4DSZ8"/>
<organism evidence="1 2">
    <name type="scientific">Plakobranchus ocellatus</name>
    <dbReference type="NCBI Taxonomy" id="259542"/>
    <lineage>
        <taxon>Eukaryota</taxon>
        <taxon>Metazoa</taxon>
        <taxon>Spiralia</taxon>
        <taxon>Lophotrochozoa</taxon>
        <taxon>Mollusca</taxon>
        <taxon>Gastropoda</taxon>
        <taxon>Heterobranchia</taxon>
        <taxon>Euthyneura</taxon>
        <taxon>Panpulmonata</taxon>
        <taxon>Sacoglossa</taxon>
        <taxon>Placobranchoidea</taxon>
        <taxon>Plakobranchidae</taxon>
        <taxon>Plakobranchus</taxon>
    </lineage>
</organism>
<evidence type="ECO:0000313" key="1">
    <source>
        <dbReference type="EMBL" id="GFO47447.1"/>
    </source>
</evidence>